<sequence length="1012" mass="108708">MECADILIAASSSWQPARQWRKALNVIRTCHRLARLGILSTGALLPRTASYVAIKIHHDSDSDADVDADNAVTFSVAADDESFKHLVKHKRDDCFRSLGGAAGIAAALSSDAERGIRGDDADVRGRREAFGANTFPKPKPKTFLRHVLDALSDVFLIVLLVCAAVSFGFGVKEHGLKDGWYDGVSIFLAVFLVAAVSAVSNHGQAKRFDKLASESGNVAVAVVRGKRRQEVSIHDVVVGDVVVLKIGDCVAADGVFLQGHGMQVDESSMTGEPHPVEVDAERSPFLAAGVKVVDGYGRMLVTAVGTDTLWGEMMSSITRETTDPTPLQERLEGLTSSIGKIGVAVAVLVFTVLTARHFTGSTKDDQGKPLFDKGHVTFDAVFSALVGIFQQAVTIIVVAIPEGLPLAVTLTLAFSMKRMVKENALVRRLSACETMGSVTAICTDKTGTLTLNQMKVTEFWVGTEQPTRAATGAIAGSVVSLLCQGAGINTTGSVYKPDNVSPPEISGSPTEKALLSWAVADLGMDADALKKSCEVVRVEAFNSDKKRSGVMIRDSATGLVIAHWKGAAEMVLANCSMYVGTDGAARELGAEQRKDLDKVIHDMAVGSLRCIAFAYKQLDSSEQTKIDDEGLTLLGFVGLKDPCRPEVKAAIEACTKAGVAVKMVTGDNILTARAIAYECGIISDNDPNGIVIEGHEFRAMSPEQQLEIVDRIRVMARSLPLDKLVLVQRLKQKGHVVAVTGDGTNDAPALKEADVGLSMGVQGTEVAKESSDIIILNDNFDTVVTATRWGRCVYNNIQKFIQFQLTVNVAALVINFVSAVTTGKMPLTTVQLLWVNLIMDTMGALALATDTPTKALMDRPPIGRTAPLISNAMWRNLAAQAAFQIAVLLALQYRGRDVFGTDEKANGTMIFNAFVLCQVFNEFNAREIEKKNVFAGVLKNRMFLAIIAVTLVLQVVMVEVLTRFAGTKRLGLGQWGVCIAIAAVSWPIGWAVKFIPVPDRTLHQILTRQKSS</sequence>
<name>A0ACD5V6Y7_AVESA</name>
<proteinExistence type="predicted"/>
<organism evidence="1 2">
    <name type="scientific">Avena sativa</name>
    <name type="common">Oat</name>
    <dbReference type="NCBI Taxonomy" id="4498"/>
    <lineage>
        <taxon>Eukaryota</taxon>
        <taxon>Viridiplantae</taxon>
        <taxon>Streptophyta</taxon>
        <taxon>Embryophyta</taxon>
        <taxon>Tracheophyta</taxon>
        <taxon>Spermatophyta</taxon>
        <taxon>Magnoliopsida</taxon>
        <taxon>Liliopsida</taxon>
        <taxon>Poales</taxon>
        <taxon>Poaceae</taxon>
        <taxon>BOP clade</taxon>
        <taxon>Pooideae</taxon>
        <taxon>Poodae</taxon>
        <taxon>Poeae</taxon>
        <taxon>Poeae Chloroplast Group 1 (Aveneae type)</taxon>
        <taxon>Aveninae</taxon>
        <taxon>Avena</taxon>
    </lineage>
</organism>
<dbReference type="EnsemblPlants" id="AVESA.00010b.r2.2DG0382730.1">
    <property type="protein sequence ID" value="AVESA.00010b.r2.2DG0382730.1.CDS.1"/>
    <property type="gene ID" value="AVESA.00010b.r2.2DG0382730"/>
</dbReference>
<dbReference type="Proteomes" id="UP001732700">
    <property type="component" value="Chromosome 2D"/>
</dbReference>
<accession>A0ACD5V6Y7</accession>
<reference evidence="1" key="1">
    <citation type="submission" date="2021-05" db="EMBL/GenBank/DDBJ databases">
        <authorList>
            <person name="Scholz U."/>
            <person name="Mascher M."/>
            <person name="Fiebig A."/>
        </authorList>
    </citation>
    <scope>NUCLEOTIDE SEQUENCE [LARGE SCALE GENOMIC DNA]</scope>
</reference>
<reference evidence="1" key="2">
    <citation type="submission" date="2025-09" db="UniProtKB">
        <authorList>
            <consortium name="EnsemblPlants"/>
        </authorList>
    </citation>
    <scope>IDENTIFICATION</scope>
</reference>
<evidence type="ECO:0000313" key="2">
    <source>
        <dbReference type="Proteomes" id="UP001732700"/>
    </source>
</evidence>
<keyword evidence="2" id="KW-1185">Reference proteome</keyword>
<evidence type="ECO:0000313" key="1">
    <source>
        <dbReference type="EnsemblPlants" id="AVESA.00010b.r2.2DG0382730.1.CDS.1"/>
    </source>
</evidence>
<protein>
    <submittedName>
        <fullName evidence="1">Uncharacterized protein</fullName>
    </submittedName>
</protein>